<dbReference type="EMBL" id="JACHXW010000011">
    <property type="protein sequence ID" value="MBB3153609.1"/>
    <property type="molecule type" value="Genomic_DNA"/>
</dbReference>
<dbReference type="PANTHER" id="PTHR43201:SF5">
    <property type="entry name" value="MEDIUM-CHAIN ACYL-COA LIGASE ACSF2, MITOCHONDRIAL"/>
    <property type="match status" value="1"/>
</dbReference>
<dbReference type="PANTHER" id="PTHR43201">
    <property type="entry name" value="ACYL-COA SYNTHETASE"/>
    <property type="match status" value="1"/>
</dbReference>
<dbReference type="InterPro" id="IPR025110">
    <property type="entry name" value="AMP-bd_C"/>
</dbReference>
<gene>
    <name evidence="5" type="ORF">FHS16_003684</name>
</gene>
<dbReference type="InterPro" id="IPR045851">
    <property type="entry name" value="AMP-bd_C_sf"/>
</dbReference>
<organism evidence="5 6">
    <name type="scientific">Paenibacillus endophyticus</name>
    <dbReference type="NCBI Taxonomy" id="1294268"/>
    <lineage>
        <taxon>Bacteria</taxon>
        <taxon>Bacillati</taxon>
        <taxon>Bacillota</taxon>
        <taxon>Bacilli</taxon>
        <taxon>Bacillales</taxon>
        <taxon>Paenibacillaceae</taxon>
        <taxon>Paenibacillus</taxon>
    </lineage>
</organism>
<dbReference type="EC" id="6.2.1.-" evidence="5"/>
<keyword evidence="2 5" id="KW-0436">Ligase</keyword>
<reference evidence="5 6" key="1">
    <citation type="submission" date="2020-08" db="EMBL/GenBank/DDBJ databases">
        <title>Genomic Encyclopedia of Type Strains, Phase III (KMG-III): the genomes of soil and plant-associated and newly described type strains.</title>
        <authorList>
            <person name="Whitman W."/>
        </authorList>
    </citation>
    <scope>NUCLEOTIDE SEQUENCE [LARGE SCALE GENOMIC DNA]</scope>
    <source>
        <strain evidence="5 6">CECT 8234</strain>
    </source>
</reference>
<dbReference type="Pfam" id="PF13193">
    <property type="entry name" value="AMP-binding_C"/>
    <property type="match status" value="1"/>
</dbReference>
<dbReference type="CDD" id="cd04433">
    <property type="entry name" value="AFD_class_I"/>
    <property type="match status" value="1"/>
</dbReference>
<dbReference type="GO" id="GO:0006631">
    <property type="term" value="P:fatty acid metabolic process"/>
    <property type="evidence" value="ECO:0007669"/>
    <property type="project" value="TreeGrafter"/>
</dbReference>
<dbReference type="InterPro" id="IPR042099">
    <property type="entry name" value="ANL_N_sf"/>
</dbReference>
<accession>A0A7W5GAT8</accession>
<proteinExistence type="inferred from homology"/>
<evidence type="ECO:0000259" key="3">
    <source>
        <dbReference type="Pfam" id="PF00501"/>
    </source>
</evidence>
<dbReference type="GO" id="GO:0031956">
    <property type="term" value="F:medium-chain fatty acid-CoA ligase activity"/>
    <property type="evidence" value="ECO:0007669"/>
    <property type="project" value="TreeGrafter"/>
</dbReference>
<name>A0A7W5GAT8_9BACL</name>
<dbReference type="SUPFAM" id="SSF56801">
    <property type="entry name" value="Acetyl-CoA synthetase-like"/>
    <property type="match status" value="1"/>
</dbReference>
<dbReference type="InterPro" id="IPR000873">
    <property type="entry name" value="AMP-dep_synth/lig_dom"/>
</dbReference>
<evidence type="ECO:0000313" key="5">
    <source>
        <dbReference type="EMBL" id="MBB3153609.1"/>
    </source>
</evidence>
<evidence type="ECO:0000313" key="6">
    <source>
        <dbReference type="Proteomes" id="UP000518605"/>
    </source>
</evidence>
<evidence type="ECO:0000256" key="2">
    <source>
        <dbReference type="ARBA" id="ARBA00022598"/>
    </source>
</evidence>
<evidence type="ECO:0000256" key="1">
    <source>
        <dbReference type="ARBA" id="ARBA00006432"/>
    </source>
</evidence>
<evidence type="ECO:0000259" key="4">
    <source>
        <dbReference type="Pfam" id="PF13193"/>
    </source>
</evidence>
<dbReference type="RefSeq" id="WP_183565521.1">
    <property type="nucleotide sequence ID" value="NZ_CBCSLB010000010.1"/>
</dbReference>
<keyword evidence="6" id="KW-1185">Reference proteome</keyword>
<protein>
    <submittedName>
        <fullName evidence="5">Fatty-acyl-CoA synthase</fullName>
        <ecNumber evidence="5">6.2.1.-</ecNumber>
    </submittedName>
</protein>
<sequence length="451" mass="48693">MDPMLKVDGNTWSKAQFASRMRVIGELEPCRSPEGHRYAIRLRDPVDILAAVVYFREHHASALLLHGDTPANEAATMAAHAGCRALLLDAPLQALSLQLPEHGYRAEGQGASRSTIIRATAARERQFEPSLLQFSSGTTGDPKLISRAWSDIAWETVSYNSSLAAAGGEPPLVLVPVSHSYGLITGVLAAWAREDIPHVVHTRNPKAALRHIRDNPDSIVYAVPFLYGLMDSLSKGEVRYRKAISSGAPLTESMLAKLRTAAGEVWQQYGCSEIGCISLKAGPERPDEAGRPLAHLHVRAESPQLEHGEGAVSSEGAAKELVARSGTQVVRTGDIGAVTAEGELRVLGRLDDLINVSGQKVMPSEVERAIAGIDGVREVVVYGAAHSVWGETVKAMIVADGKIGADAVRAECSKLLPGYKVPSAVRVVDEIPRKTSGKISRRWLRKWEEEQ</sequence>
<comment type="caution">
    <text evidence="5">The sequence shown here is derived from an EMBL/GenBank/DDBJ whole genome shotgun (WGS) entry which is preliminary data.</text>
</comment>
<dbReference type="Proteomes" id="UP000518605">
    <property type="component" value="Unassembled WGS sequence"/>
</dbReference>
<comment type="similarity">
    <text evidence="1">Belongs to the ATP-dependent AMP-binding enzyme family.</text>
</comment>
<feature type="domain" description="AMP-binding enzyme C-terminal" evidence="4">
    <location>
        <begin position="365"/>
        <end position="438"/>
    </location>
</feature>
<dbReference type="Gene3D" id="3.30.300.30">
    <property type="match status" value="1"/>
</dbReference>
<dbReference type="Gene3D" id="3.40.50.12780">
    <property type="entry name" value="N-terminal domain of ligase-like"/>
    <property type="match status" value="1"/>
</dbReference>
<feature type="domain" description="AMP-dependent synthetase/ligase" evidence="3">
    <location>
        <begin position="65"/>
        <end position="300"/>
    </location>
</feature>
<dbReference type="Pfam" id="PF00501">
    <property type="entry name" value="AMP-binding"/>
    <property type="match status" value="1"/>
</dbReference>
<dbReference type="AlphaFoldDB" id="A0A7W5GAT8"/>
<dbReference type="InterPro" id="IPR020845">
    <property type="entry name" value="AMP-binding_CS"/>
</dbReference>
<dbReference type="PROSITE" id="PS00455">
    <property type="entry name" value="AMP_BINDING"/>
    <property type="match status" value="1"/>
</dbReference>